<keyword evidence="6" id="KW-0418">Kinase</keyword>
<dbReference type="RefSeq" id="XP_012214021.1">
    <property type="nucleotide sequence ID" value="XM_012358598.1"/>
</dbReference>
<dbReference type="PANTHER" id="PTHR45832">
    <property type="entry name" value="SERINE/THREONINE-PROTEIN KINASE SAMKA-RELATED-RELATED"/>
    <property type="match status" value="1"/>
</dbReference>
<organism evidence="6 7">
    <name type="scientific">Coccidioides immitis (strain RS)</name>
    <name type="common">Valley fever fungus</name>
    <dbReference type="NCBI Taxonomy" id="246410"/>
    <lineage>
        <taxon>Eukaryota</taxon>
        <taxon>Fungi</taxon>
        <taxon>Dikarya</taxon>
        <taxon>Ascomycota</taxon>
        <taxon>Pezizomycotina</taxon>
        <taxon>Eurotiomycetes</taxon>
        <taxon>Eurotiomycetidae</taxon>
        <taxon>Onygenales</taxon>
        <taxon>Onygenaceae</taxon>
        <taxon>Coccidioides</taxon>
    </lineage>
</organism>
<dbReference type="PANTHER" id="PTHR45832:SF22">
    <property type="entry name" value="SERINE_THREONINE-PROTEIN KINASE SAMKA-RELATED"/>
    <property type="match status" value="1"/>
</dbReference>
<dbReference type="Gene3D" id="1.10.510.10">
    <property type="entry name" value="Transferase(Phosphotransferase) domain 1"/>
    <property type="match status" value="1"/>
</dbReference>
<evidence type="ECO:0000256" key="4">
    <source>
        <dbReference type="SAM" id="MobiDB-lite"/>
    </source>
</evidence>
<evidence type="ECO:0000256" key="2">
    <source>
        <dbReference type="ARBA" id="ARBA00022741"/>
    </source>
</evidence>
<dbReference type="PROSITE" id="PS50011">
    <property type="entry name" value="PROTEIN_KINASE_DOM"/>
    <property type="match status" value="1"/>
</dbReference>
<evidence type="ECO:0000313" key="7">
    <source>
        <dbReference type="Proteomes" id="UP000001261"/>
    </source>
</evidence>
<dbReference type="OrthoDB" id="4188793at2759"/>
<dbReference type="EMBL" id="GG704913">
    <property type="protein sequence ID" value="KJF60726.1"/>
    <property type="molecule type" value="Genomic_DNA"/>
</dbReference>
<keyword evidence="6" id="KW-0723">Serine/threonine-protein kinase</keyword>
<reference evidence="7" key="1">
    <citation type="journal article" date="2009" name="Genome Res.">
        <title>Comparative genomic analyses of the human fungal pathogens Coccidioides and their relatives.</title>
        <authorList>
            <person name="Sharpton T.J."/>
            <person name="Stajich J.E."/>
            <person name="Rounsley S.D."/>
            <person name="Gardner M.J."/>
            <person name="Wortman J.R."/>
            <person name="Jordar V.S."/>
            <person name="Maiti R."/>
            <person name="Kodira C.D."/>
            <person name="Neafsey D.E."/>
            <person name="Zeng Q."/>
            <person name="Hung C.-Y."/>
            <person name="McMahan C."/>
            <person name="Muszewska A."/>
            <person name="Grynberg M."/>
            <person name="Mandel M.A."/>
            <person name="Kellner E.M."/>
            <person name="Barker B.M."/>
            <person name="Galgiani J.N."/>
            <person name="Orbach M.J."/>
            <person name="Kirkland T.N."/>
            <person name="Cole G.T."/>
            <person name="Henn M.R."/>
            <person name="Birren B.W."/>
            <person name="Taylor J.W."/>
        </authorList>
    </citation>
    <scope>NUCLEOTIDE SEQUENCE [LARGE SCALE GENOMIC DNA]</scope>
    <source>
        <strain evidence="7">RS</strain>
    </source>
</reference>
<gene>
    <name evidence="6" type="ORF">CIMG_12217</name>
</gene>
<evidence type="ECO:0000256" key="3">
    <source>
        <dbReference type="ARBA" id="ARBA00022840"/>
    </source>
</evidence>
<dbReference type="InParanoid" id="A0A0D8JUX6"/>
<dbReference type="Proteomes" id="UP000001261">
    <property type="component" value="Unassembled WGS sequence"/>
</dbReference>
<feature type="region of interest" description="Disordered" evidence="4">
    <location>
        <begin position="1"/>
        <end position="26"/>
    </location>
</feature>
<evidence type="ECO:0000313" key="6">
    <source>
        <dbReference type="EMBL" id="KJF60726.1"/>
    </source>
</evidence>
<evidence type="ECO:0000256" key="1">
    <source>
        <dbReference type="ARBA" id="ARBA00008874"/>
    </source>
</evidence>
<dbReference type="Pfam" id="PF00069">
    <property type="entry name" value="Pkinase"/>
    <property type="match status" value="1"/>
</dbReference>
<dbReference type="OMA" id="ASIFSYC"/>
<keyword evidence="6" id="KW-0808">Transferase</keyword>
<accession>A0A0D8JUX6</accession>
<dbReference type="AlphaFoldDB" id="A0A0D8JUX6"/>
<protein>
    <submittedName>
        <fullName evidence="6">Serine/threonine protein kinase</fullName>
    </submittedName>
</protein>
<reference evidence="7" key="2">
    <citation type="journal article" date="2010" name="Genome Res.">
        <title>Population genomic sequencing of Coccidioides fungi reveals recent hybridization and transposon control.</title>
        <authorList>
            <person name="Neafsey D.E."/>
            <person name="Barker B.M."/>
            <person name="Sharpton T.J."/>
            <person name="Stajich J.E."/>
            <person name="Park D.J."/>
            <person name="Whiston E."/>
            <person name="Hung C.-Y."/>
            <person name="McMahan C."/>
            <person name="White J."/>
            <person name="Sykes S."/>
            <person name="Heiman D."/>
            <person name="Young S."/>
            <person name="Zeng Q."/>
            <person name="Abouelleil A."/>
            <person name="Aftuck L."/>
            <person name="Bessette D."/>
            <person name="Brown A."/>
            <person name="FitzGerald M."/>
            <person name="Lui A."/>
            <person name="Macdonald J.P."/>
            <person name="Priest M."/>
            <person name="Orbach M.J."/>
            <person name="Galgiani J.N."/>
            <person name="Kirkland T.N."/>
            <person name="Cole G.T."/>
            <person name="Birren B.W."/>
            <person name="Henn M.R."/>
            <person name="Taylor J.W."/>
            <person name="Rounsley S.D."/>
        </authorList>
    </citation>
    <scope>GENOME REANNOTATION</scope>
    <source>
        <strain evidence="7">RS</strain>
    </source>
</reference>
<dbReference type="GeneID" id="24164041"/>
<dbReference type="InterPro" id="IPR011009">
    <property type="entry name" value="Kinase-like_dom_sf"/>
</dbReference>
<dbReference type="KEGG" id="cim:CIMG_12217"/>
<keyword evidence="2" id="KW-0547">Nucleotide-binding</keyword>
<dbReference type="InterPro" id="IPR051931">
    <property type="entry name" value="PAK3-like"/>
</dbReference>
<dbReference type="SMART" id="SM00220">
    <property type="entry name" value="S_TKc"/>
    <property type="match status" value="1"/>
</dbReference>
<feature type="domain" description="Protein kinase" evidence="5">
    <location>
        <begin position="1"/>
        <end position="313"/>
    </location>
</feature>
<keyword evidence="7" id="KW-1185">Reference proteome</keyword>
<dbReference type="VEuPathDB" id="FungiDB:CIMG_12217"/>
<name>A0A0D8JUX6_COCIM</name>
<evidence type="ECO:0000259" key="5">
    <source>
        <dbReference type="PROSITE" id="PS50011"/>
    </source>
</evidence>
<dbReference type="STRING" id="246410.A0A0D8JUX6"/>
<sequence length="313" mass="35017">MENQQSTSERYLASKPVGLKRESPGMSLNERPKLRRMIGVNRQPSFMSQNMAIAIKTKIGNPWERYEKFLEVEDFVPGTLVHSKDGNFTERIVDVVKVHNEAWLSRLTSACHENIVSLHEAIYQNSTIFLFSEVMDVSLAQIFGSPRGRLQHYEVAAFCKEILKGLHYIHSEHKFAHGTLKAENILLSAGTAAVKIGKRTVGIFCTFTYPEVAGIGGSMLGRLGIGAAQRDLCALGLMITECLEPRTALNQGEVLVSEEWDSVLRDFQMQTQTKSAAALLQHDFIQRSPGPKCLVPYIRLARETTLKKVKVLT</sequence>
<dbReference type="GO" id="GO:0005524">
    <property type="term" value="F:ATP binding"/>
    <property type="evidence" value="ECO:0007669"/>
    <property type="project" value="UniProtKB-KW"/>
</dbReference>
<dbReference type="SUPFAM" id="SSF56112">
    <property type="entry name" value="Protein kinase-like (PK-like)"/>
    <property type="match status" value="1"/>
</dbReference>
<keyword evidence="3" id="KW-0067">ATP-binding</keyword>
<dbReference type="GO" id="GO:0004674">
    <property type="term" value="F:protein serine/threonine kinase activity"/>
    <property type="evidence" value="ECO:0007669"/>
    <property type="project" value="UniProtKB-KW"/>
</dbReference>
<comment type="similarity">
    <text evidence="1">Belongs to the protein kinase superfamily. STE Ser/Thr protein kinase family. STE20 subfamily.</text>
</comment>
<proteinExistence type="inferred from homology"/>
<dbReference type="InterPro" id="IPR000719">
    <property type="entry name" value="Prot_kinase_dom"/>
</dbReference>